<reference evidence="2 3" key="1">
    <citation type="submission" date="2020-04" db="EMBL/GenBank/DDBJ databases">
        <title>Genome sequencing of novel species.</title>
        <authorList>
            <person name="Heo J."/>
            <person name="Kim S.-J."/>
            <person name="Kim J.-S."/>
            <person name="Hong S.-B."/>
            <person name="Kwon S.-W."/>
        </authorList>
    </citation>
    <scope>NUCLEOTIDE SEQUENCE [LARGE SCALE GENOMIC DNA]</scope>
    <source>
        <strain evidence="2 3">MFER-1</strain>
    </source>
</reference>
<dbReference type="GO" id="GO:0043190">
    <property type="term" value="C:ATP-binding cassette (ABC) transporter complex"/>
    <property type="evidence" value="ECO:0007669"/>
    <property type="project" value="InterPro"/>
</dbReference>
<dbReference type="Gene3D" id="3.40.190.10">
    <property type="entry name" value="Periplasmic binding protein-like II"/>
    <property type="match status" value="1"/>
</dbReference>
<dbReference type="AlphaFoldDB" id="A0A7Z2VRA4"/>
<dbReference type="Pfam" id="PF04069">
    <property type="entry name" value="OpuAC"/>
    <property type="match status" value="1"/>
</dbReference>
<evidence type="ECO:0000259" key="1">
    <source>
        <dbReference type="Pfam" id="PF04069"/>
    </source>
</evidence>
<organism evidence="2 3">
    <name type="scientific">Cohnella herbarum</name>
    <dbReference type="NCBI Taxonomy" id="2728023"/>
    <lineage>
        <taxon>Bacteria</taxon>
        <taxon>Bacillati</taxon>
        <taxon>Bacillota</taxon>
        <taxon>Bacilli</taxon>
        <taxon>Bacillales</taxon>
        <taxon>Paenibacillaceae</taxon>
        <taxon>Cohnella</taxon>
    </lineage>
</organism>
<protein>
    <submittedName>
        <fullName evidence="2">Glycine/betaine ABC transporter substrate-binding protein</fullName>
    </submittedName>
</protein>
<dbReference type="PROSITE" id="PS51257">
    <property type="entry name" value="PROKAR_LIPOPROTEIN"/>
    <property type="match status" value="1"/>
</dbReference>
<dbReference type="KEGG" id="cheb:HH215_33885"/>
<dbReference type="Proteomes" id="UP000502248">
    <property type="component" value="Chromosome"/>
</dbReference>
<evidence type="ECO:0000313" key="3">
    <source>
        <dbReference type="Proteomes" id="UP000502248"/>
    </source>
</evidence>
<keyword evidence="3" id="KW-1185">Reference proteome</keyword>
<evidence type="ECO:0000313" key="2">
    <source>
        <dbReference type="EMBL" id="QJD87689.1"/>
    </source>
</evidence>
<dbReference type="SUPFAM" id="SSF53850">
    <property type="entry name" value="Periplasmic binding protein-like II"/>
    <property type="match status" value="1"/>
</dbReference>
<accession>A0A7Z2VRA4</accession>
<dbReference type="GO" id="GO:0022857">
    <property type="term" value="F:transmembrane transporter activity"/>
    <property type="evidence" value="ECO:0007669"/>
    <property type="project" value="InterPro"/>
</dbReference>
<sequence length="308" mass="35448">MRRLLLVITVLFILSACQSGKDSREQDPIAPASRGEVTIGSKSITEQYLLMKMSALLLKDRGYKVNEMVFLDSQAVRTAMEAGVADMYWEYTTTARIYYHKKSSLYDPEQAYREVSRTDAAKGIVWLSKSRFNSSWTLLMRKDISEQLHIYRISDLAEYIRTGNTKMKFATNSEYLQREDGLERLKKIYDFSLSTDQVVAIESDLLSQTVKDGRVDVAVGMGSDPRIKKNDLIILEDDRKVFPPYDAAPVILEQTMQRYPDIRETLESLTPYITNDNMLDLMYRVDILQKDITKTSRDFLVKNKLLAP</sequence>
<dbReference type="RefSeq" id="WP_169283931.1">
    <property type="nucleotide sequence ID" value="NZ_CP051680.1"/>
</dbReference>
<proteinExistence type="predicted"/>
<dbReference type="InterPro" id="IPR007210">
    <property type="entry name" value="ABC_Gly_betaine_transp_sub-bd"/>
</dbReference>
<name>A0A7Z2VRA4_9BACL</name>
<gene>
    <name evidence="2" type="ORF">HH215_33885</name>
</gene>
<dbReference type="EMBL" id="CP051680">
    <property type="protein sequence ID" value="QJD87689.1"/>
    <property type="molecule type" value="Genomic_DNA"/>
</dbReference>
<dbReference type="Gene3D" id="3.40.190.120">
    <property type="entry name" value="Osmoprotection protein (prox), domain 2"/>
    <property type="match status" value="1"/>
</dbReference>
<feature type="domain" description="ABC-type glycine betaine transport system substrate-binding" evidence="1">
    <location>
        <begin position="36"/>
        <end position="300"/>
    </location>
</feature>